<dbReference type="InterPro" id="IPR038627">
    <property type="entry name" value="YebG-like_sf"/>
</dbReference>
<reference evidence="2 3" key="1">
    <citation type="submission" date="2022-01" db="EMBL/GenBank/DDBJ databases">
        <title>Whole genome-based taxonomy of the Shewanellaceae.</title>
        <authorList>
            <person name="Martin-Rodriguez A.J."/>
        </authorList>
    </citation>
    <scope>NUCLEOTIDE SEQUENCE [LARGE SCALE GENOMIC DNA]</scope>
    <source>
        <strain evidence="2 3">DSM 17177</strain>
    </source>
</reference>
<dbReference type="EMBL" id="JAKIKS010000035">
    <property type="protein sequence ID" value="MCL1124929.1"/>
    <property type="molecule type" value="Genomic_DNA"/>
</dbReference>
<dbReference type="InterPro" id="IPR009813">
    <property type="entry name" value="Uncharacterised_YebG"/>
</dbReference>
<comment type="caution">
    <text evidence="2">The sequence shown here is derived from an EMBL/GenBank/DDBJ whole genome shotgun (WGS) entry which is preliminary data.</text>
</comment>
<organism evidence="2 3">
    <name type="scientific">Shewanella surugensis</name>
    <dbReference type="NCBI Taxonomy" id="212020"/>
    <lineage>
        <taxon>Bacteria</taxon>
        <taxon>Pseudomonadati</taxon>
        <taxon>Pseudomonadota</taxon>
        <taxon>Gammaproteobacteria</taxon>
        <taxon>Alteromonadales</taxon>
        <taxon>Shewanellaceae</taxon>
        <taxon>Shewanella</taxon>
    </lineage>
</organism>
<accession>A0ABT0LBI3</accession>
<gene>
    <name evidence="2" type="ORF">L2764_10695</name>
</gene>
<evidence type="ECO:0000313" key="2">
    <source>
        <dbReference type="EMBL" id="MCL1124929.1"/>
    </source>
</evidence>
<evidence type="ECO:0000256" key="1">
    <source>
        <dbReference type="SAM" id="MobiDB-lite"/>
    </source>
</evidence>
<sequence>MAVITQFVVVREGVEKMTFTSKKDADAYDKMLDIADNLQPLLAEAALDIDDATCESLSFYLAKHRDEFMKVLKGGSSTKEEPVTVKSPGTKKRTMKKASEEVA</sequence>
<dbReference type="Pfam" id="PF07130">
    <property type="entry name" value="YebG"/>
    <property type="match status" value="1"/>
</dbReference>
<name>A0ABT0LBI3_9GAMM</name>
<proteinExistence type="predicted"/>
<keyword evidence="3" id="KW-1185">Reference proteome</keyword>
<dbReference type="Proteomes" id="UP001203423">
    <property type="component" value="Unassembled WGS sequence"/>
</dbReference>
<dbReference type="RefSeq" id="WP_248940205.1">
    <property type="nucleotide sequence ID" value="NZ_JAKIKS010000035.1"/>
</dbReference>
<evidence type="ECO:0000313" key="3">
    <source>
        <dbReference type="Proteomes" id="UP001203423"/>
    </source>
</evidence>
<protein>
    <submittedName>
        <fullName evidence="2">YebG family protein</fullName>
    </submittedName>
</protein>
<feature type="region of interest" description="Disordered" evidence="1">
    <location>
        <begin position="76"/>
        <end position="103"/>
    </location>
</feature>
<dbReference type="Gene3D" id="1.10.10.710">
    <property type="entry name" value="PSPTO_1197 like"/>
    <property type="match status" value="1"/>
</dbReference>